<keyword evidence="1" id="KW-0732">Signal</keyword>
<dbReference type="PROSITE" id="PS51318">
    <property type="entry name" value="TAT"/>
    <property type="match status" value="1"/>
</dbReference>
<organism evidence="2 3">
    <name type="scientific">Micrococcus yunnanensis</name>
    <dbReference type="NCBI Taxonomy" id="566027"/>
    <lineage>
        <taxon>Bacteria</taxon>
        <taxon>Bacillati</taxon>
        <taxon>Actinomycetota</taxon>
        <taxon>Actinomycetes</taxon>
        <taxon>Micrococcales</taxon>
        <taxon>Micrococcaceae</taxon>
        <taxon>Micrococcus</taxon>
    </lineage>
</organism>
<protein>
    <recommendedName>
        <fullName evidence="4">Secreted protein</fullName>
    </recommendedName>
</protein>
<dbReference type="AlphaFoldDB" id="A0AAP5WF00"/>
<dbReference type="RefSeq" id="WP_182488779.1">
    <property type="nucleotide sequence ID" value="NZ_JAWLUK010000036.1"/>
</dbReference>
<proteinExistence type="predicted"/>
<comment type="caution">
    <text evidence="2">The sequence shown here is derived from an EMBL/GenBank/DDBJ whole genome shotgun (WGS) entry which is preliminary data.</text>
</comment>
<feature type="signal peptide" evidence="1">
    <location>
        <begin position="1"/>
        <end position="33"/>
    </location>
</feature>
<evidence type="ECO:0008006" key="4">
    <source>
        <dbReference type="Google" id="ProtNLM"/>
    </source>
</evidence>
<feature type="chain" id="PRO_5043045831" description="Secreted protein" evidence="1">
    <location>
        <begin position="34"/>
        <end position="186"/>
    </location>
</feature>
<dbReference type="EMBL" id="JAWLUK010000036">
    <property type="protein sequence ID" value="MDV7178258.1"/>
    <property type="molecule type" value="Genomic_DNA"/>
</dbReference>
<name>A0AAP5WF00_9MICC</name>
<evidence type="ECO:0000256" key="1">
    <source>
        <dbReference type="SAM" id="SignalP"/>
    </source>
</evidence>
<accession>A0AAP5WF00</accession>
<dbReference type="InterPro" id="IPR006311">
    <property type="entry name" value="TAT_signal"/>
</dbReference>
<gene>
    <name evidence="2" type="ORF">R4064_11590</name>
</gene>
<reference evidence="2" key="1">
    <citation type="submission" date="2023-10" db="EMBL/GenBank/DDBJ databases">
        <title>Development of a sustainable strategy for remediation of hydrocarbon-contaminated territories based on the waste exchange concept.</title>
        <authorList>
            <person name="Krivoruchko A."/>
        </authorList>
    </citation>
    <scope>NUCLEOTIDE SEQUENCE</scope>
    <source>
        <strain evidence="2">IEGM 1325</strain>
    </source>
</reference>
<sequence length="186" mass="20167">MTSPSAVPRRTVAKGVAWSAPAVALAVSAPALAASPTKGCYVFDMWSSNCRQPINNNRDEISGSVRYSPNNHQTCIKDQNQPYPYNIVITVTLDPATYTGAFTYSGPGSAVAGANNSVVITLPFAGRNPGSSNQWNLQATTRKGVTRESAQFKAHIKATTYPEVTWKIIEGHNECMSNRTPLSYYY</sequence>
<evidence type="ECO:0000313" key="3">
    <source>
        <dbReference type="Proteomes" id="UP001185728"/>
    </source>
</evidence>
<dbReference type="Proteomes" id="UP001185728">
    <property type="component" value="Unassembled WGS sequence"/>
</dbReference>
<evidence type="ECO:0000313" key="2">
    <source>
        <dbReference type="EMBL" id="MDV7178258.1"/>
    </source>
</evidence>